<dbReference type="RefSeq" id="WP_239124484.1">
    <property type="nucleotide sequence ID" value="NZ_BONY01000119.1"/>
</dbReference>
<reference evidence="4" key="1">
    <citation type="submission" date="2021-01" db="EMBL/GenBank/DDBJ databases">
        <title>Whole genome shotgun sequence of Rhizocola hellebori NBRC 109834.</title>
        <authorList>
            <person name="Komaki H."/>
            <person name="Tamura T."/>
        </authorList>
    </citation>
    <scope>NUCLEOTIDE SEQUENCE</scope>
    <source>
        <strain evidence="4">NBRC 109834</strain>
    </source>
</reference>
<dbReference type="CDD" id="cd01561">
    <property type="entry name" value="CBS_like"/>
    <property type="match status" value="1"/>
</dbReference>
<evidence type="ECO:0000256" key="2">
    <source>
        <dbReference type="ARBA" id="ARBA00022898"/>
    </source>
</evidence>
<sequence length="309" mass="32127">MERVGALAAIGATPVVQLGQLVGSESAQVWVKLEAANPTGSYKDRMALAMIEAAEADGRLSPGQPVVEYTGGSTGSSLAFVCAVKGYPLRIVSSDAFAVEKIRTMQAFGAQVELIESPEGITPQLIPRMMARAREIAAETGAFATDQFNNTDMVDGYRRLGAELIEQLPGEPAIAAFTGYVGTAGCFLGVTQALAQKVPGLHRVAVEPAESAVLSGGAPGVHHIEGGGIGSRPPQLHETDYDEVIAVPEAEAFAMAREAARREGVFSGPSTGANLVAAIAVARRLGPGRRVVTVQVDSGLKYLSGHLYG</sequence>
<dbReference type="PANTHER" id="PTHR10314">
    <property type="entry name" value="CYSTATHIONINE BETA-SYNTHASE"/>
    <property type="match status" value="1"/>
</dbReference>
<dbReference type="EMBL" id="BONY01000119">
    <property type="protein sequence ID" value="GIH11104.1"/>
    <property type="molecule type" value="Genomic_DNA"/>
</dbReference>
<dbReference type="Gene3D" id="3.40.50.1100">
    <property type="match status" value="2"/>
</dbReference>
<comment type="cofactor">
    <cofactor evidence="1">
        <name>pyridoxal 5'-phosphate</name>
        <dbReference type="ChEBI" id="CHEBI:597326"/>
    </cofactor>
</comment>
<dbReference type="InterPro" id="IPR036052">
    <property type="entry name" value="TrpB-like_PALP_sf"/>
</dbReference>
<keyword evidence="5" id="KW-1185">Reference proteome</keyword>
<organism evidence="4 5">
    <name type="scientific">Rhizocola hellebori</name>
    <dbReference type="NCBI Taxonomy" id="1392758"/>
    <lineage>
        <taxon>Bacteria</taxon>
        <taxon>Bacillati</taxon>
        <taxon>Actinomycetota</taxon>
        <taxon>Actinomycetes</taxon>
        <taxon>Micromonosporales</taxon>
        <taxon>Micromonosporaceae</taxon>
        <taxon>Rhizocola</taxon>
    </lineage>
</organism>
<accession>A0A8J3QJX3</accession>
<evidence type="ECO:0000313" key="4">
    <source>
        <dbReference type="EMBL" id="GIH11104.1"/>
    </source>
</evidence>
<dbReference type="GO" id="GO:1901605">
    <property type="term" value="P:alpha-amino acid metabolic process"/>
    <property type="evidence" value="ECO:0007669"/>
    <property type="project" value="UniProtKB-ARBA"/>
</dbReference>
<feature type="domain" description="Tryptophan synthase beta chain-like PALP" evidence="3">
    <location>
        <begin position="9"/>
        <end position="294"/>
    </location>
</feature>
<dbReference type="SUPFAM" id="SSF53686">
    <property type="entry name" value="Tryptophan synthase beta subunit-like PLP-dependent enzymes"/>
    <property type="match status" value="1"/>
</dbReference>
<evidence type="ECO:0000313" key="5">
    <source>
        <dbReference type="Proteomes" id="UP000612899"/>
    </source>
</evidence>
<keyword evidence="2" id="KW-0663">Pyridoxal phosphate</keyword>
<dbReference type="Proteomes" id="UP000612899">
    <property type="component" value="Unassembled WGS sequence"/>
</dbReference>
<proteinExistence type="predicted"/>
<dbReference type="AlphaFoldDB" id="A0A8J3QJX3"/>
<name>A0A8J3QJX3_9ACTN</name>
<evidence type="ECO:0000256" key="1">
    <source>
        <dbReference type="ARBA" id="ARBA00001933"/>
    </source>
</evidence>
<evidence type="ECO:0000259" key="3">
    <source>
        <dbReference type="Pfam" id="PF00291"/>
    </source>
</evidence>
<dbReference type="InterPro" id="IPR050214">
    <property type="entry name" value="Cys_Synth/Cystath_Beta-Synth"/>
</dbReference>
<gene>
    <name evidence="4" type="primary">cysK_2</name>
    <name evidence="4" type="ORF">Rhe02_91710</name>
</gene>
<comment type="caution">
    <text evidence="4">The sequence shown here is derived from an EMBL/GenBank/DDBJ whole genome shotgun (WGS) entry which is preliminary data.</text>
</comment>
<protein>
    <submittedName>
        <fullName evidence="4">Cysteine synthase A</fullName>
    </submittedName>
</protein>
<dbReference type="Pfam" id="PF00291">
    <property type="entry name" value="PALP"/>
    <property type="match status" value="1"/>
</dbReference>
<dbReference type="InterPro" id="IPR001926">
    <property type="entry name" value="TrpB-like_PALP"/>
</dbReference>